<dbReference type="STRING" id="104452.A0A0L7LFN5"/>
<reference evidence="2 3" key="1">
    <citation type="journal article" date="2015" name="Genome Biol. Evol.">
        <title>The genome of winter moth (Operophtera brumata) provides a genomic perspective on sexual dimorphism and phenology.</title>
        <authorList>
            <person name="Derks M.F."/>
            <person name="Smit S."/>
            <person name="Salis L."/>
            <person name="Schijlen E."/>
            <person name="Bossers A."/>
            <person name="Mateman C."/>
            <person name="Pijl A.S."/>
            <person name="de Ridder D."/>
            <person name="Groenen M.A."/>
            <person name="Visser M.E."/>
            <person name="Megens H.J."/>
        </authorList>
    </citation>
    <scope>NUCLEOTIDE SEQUENCE [LARGE SCALE GENOMIC DNA]</scope>
    <source>
        <strain evidence="2">WM2013NL</strain>
        <tissue evidence="2">Head and thorax</tissue>
    </source>
</reference>
<dbReference type="AlphaFoldDB" id="A0A0L7LFN5"/>
<organism evidence="2 3">
    <name type="scientific">Operophtera brumata</name>
    <name type="common">Winter moth</name>
    <name type="synonym">Phalaena brumata</name>
    <dbReference type="NCBI Taxonomy" id="104452"/>
    <lineage>
        <taxon>Eukaryota</taxon>
        <taxon>Metazoa</taxon>
        <taxon>Ecdysozoa</taxon>
        <taxon>Arthropoda</taxon>
        <taxon>Hexapoda</taxon>
        <taxon>Insecta</taxon>
        <taxon>Pterygota</taxon>
        <taxon>Neoptera</taxon>
        <taxon>Endopterygota</taxon>
        <taxon>Lepidoptera</taxon>
        <taxon>Glossata</taxon>
        <taxon>Ditrysia</taxon>
        <taxon>Geometroidea</taxon>
        <taxon>Geometridae</taxon>
        <taxon>Larentiinae</taxon>
        <taxon>Operophtera</taxon>
    </lineage>
</organism>
<dbReference type="GO" id="GO:0004185">
    <property type="term" value="F:serine-type carboxypeptidase activity"/>
    <property type="evidence" value="ECO:0007669"/>
    <property type="project" value="InterPro"/>
</dbReference>
<accession>A0A0L7LFN5</accession>
<evidence type="ECO:0000256" key="1">
    <source>
        <dbReference type="ARBA" id="ARBA00009431"/>
    </source>
</evidence>
<dbReference type="Pfam" id="PF00450">
    <property type="entry name" value="Peptidase_S10"/>
    <property type="match status" value="1"/>
</dbReference>
<comment type="similarity">
    <text evidence="1">Belongs to the peptidase S10 family.</text>
</comment>
<protein>
    <submittedName>
        <fullName evidence="2">Retinoid-inducible serine carboxypeptidase</fullName>
    </submittedName>
</protein>
<dbReference type="InterPro" id="IPR001563">
    <property type="entry name" value="Peptidase_S10"/>
</dbReference>
<dbReference type="InterPro" id="IPR029058">
    <property type="entry name" value="AB_hydrolase_fold"/>
</dbReference>
<dbReference type="Gene3D" id="3.40.50.1820">
    <property type="entry name" value="alpha/beta hydrolase"/>
    <property type="match status" value="1"/>
</dbReference>
<dbReference type="EMBL" id="JTDY01001329">
    <property type="protein sequence ID" value="KOB74184.1"/>
    <property type="molecule type" value="Genomic_DNA"/>
</dbReference>
<evidence type="ECO:0000313" key="3">
    <source>
        <dbReference type="Proteomes" id="UP000037510"/>
    </source>
</evidence>
<keyword evidence="2" id="KW-0121">Carboxypeptidase</keyword>
<sequence length="109" mass="12366">MDSTVAGALGISNVPYDSMRTAALAAVRDTFMIPAVDKGQLEWVNNLQWDGHEEFLNSTRETFVVNRVIEGYFRETDRLKFYWMNAAGQSVPIDSPVAMRRFLQLVTGY</sequence>
<keyword evidence="2" id="KW-0378">Hydrolase</keyword>
<name>A0A0L7LFN5_OPEBR</name>
<dbReference type="Proteomes" id="UP000037510">
    <property type="component" value="Unassembled WGS sequence"/>
</dbReference>
<keyword evidence="3" id="KW-1185">Reference proteome</keyword>
<gene>
    <name evidence="2" type="ORF">OBRU01_09944</name>
</gene>
<evidence type="ECO:0000313" key="2">
    <source>
        <dbReference type="EMBL" id="KOB74184.1"/>
    </source>
</evidence>
<comment type="caution">
    <text evidence="2">The sequence shown here is derived from an EMBL/GenBank/DDBJ whole genome shotgun (WGS) entry which is preliminary data.</text>
</comment>
<keyword evidence="2" id="KW-0645">Protease</keyword>
<dbReference type="SUPFAM" id="SSF53474">
    <property type="entry name" value="alpha/beta-Hydrolases"/>
    <property type="match status" value="1"/>
</dbReference>
<dbReference type="GO" id="GO:0006508">
    <property type="term" value="P:proteolysis"/>
    <property type="evidence" value="ECO:0007669"/>
    <property type="project" value="InterPro"/>
</dbReference>
<proteinExistence type="inferred from homology"/>